<dbReference type="AlphaFoldDB" id="A0A1H8QY51"/>
<evidence type="ECO:0000313" key="3">
    <source>
        <dbReference type="Proteomes" id="UP000183063"/>
    </source>
</evidence>
<keyword evidence="4" id="KW-1185">Reference proteome</keyword>
<reference evidence="2 4" key="3">
    <citation type="submission" date="2016-10" db="EMBL/GenBank/DDBJ databases">
        <authorList>
            <person name="Varghese N."/>
            <person name="Submissions S."/>
        </authorList>
    </citation>
    <scope>NUCLEOTIDE SEQUENCE [LARGE SCALE GENOMIC DNA]</scope>
    <source>
        <strain evidence="2 4">CGMCC 1.7071</strain>
    </source>
</reference>
<protein>
    <submittedName>
        <fullName evidence="1">Uncharacterized protein</fullName>
    </submittedName>
</protein>
<accession>A0A1H8QY51</accession>
<sequence length="56" mass="6241">MDCFSSHCRYRSSSSDLLAENAEQLDRDSSERTGSDHFRACFAATRSDYTGNTAGR</sequence>
<dbReference type="Proteomes" id="UP000198939">
    <property type="component" value="Unassembled WGS sequence"/>
</dbReference>
<gene>
    <name evidence="1" type="ORF">RTCCBAU85039_4100</name>
    <name evidence="2" type="ORF">SAMN05216228_102039</name>
</gene>
<evidence type="ECO:0000313" key="1">
    <source>
        <dbReference type="EMBL" id="SEI06056.1"/>
    </source>
</evidence>
<dbReference type="EMBL" id="FOCV01000020">
    <property type="protein sequence ID" value="SEO59229.1"/>
    <property type="molecule type" value="Genomic_DNA"/>
</dbReference>
<dbReference type="Proteomes" id="UP000183063">
    <property type="component" value="Unassembled WGS sequence"/>
</dbReference>
<evidence type="ECO:0000313" key="2">
    <source>
        <dbReference type="EMBL" id="SEO59229.1"/>
    </source>
</evidence>
<reference evidence="3" key="2">
    <citation type="submission" date="2016-10" db="EMBL/GenBank/DDBJ databases">
        <authorList>
            <person name="Wibberg D."/>
        </authorList>
    </citation>
    <scope>NUCLEOTIDE SEQUENCE [LARGE SCALE GENOMIC DNA]</scope>
</reference>
<name>A0A1H8QY51_9HYPH</name>
<reference evidence="1" key="1">
    <citation type="submission" date="2016-10" db="EMBL/GenBank/DDBJ databases">
        <authorList>
            <person name="de Groot N.N."/>
        </authorList>
    </citation>
    <scope>NUCLEOTIDE SEQUENCE [LARGE SCALE GENOMIC DNA]</scope>
    <source>
        <strain evidence="1">CCBAU85039</strain>
    </source>
</reference>
<evidence type="ECO:0000313" key="4">
    <source>
        <dbReference type="Proteomes" id="UP000198939"/>
    </source>
</evidence>
<organism evidence="1 3">
    <name type="scientific">Rhizobium tibeticum</name>
    <dbReference type="NCBI Taxonomy" id="501024"/>
    <lineage>
        <taxon>Bacteria</taxon>
        <taxon>Pseudomonadati</taxon>
        <taxon>Pseudomonadota</taxon>
        <taxon>Alphaproteobacteria</taxon>
        <taxon>Hyphomicrobiales</taxon>
        <taxon>Rhizobiaceae</taxon>
        <taxon>Rhizobium/Agrobacterium group</taxon>
        <taxon>Rhizobium</taxon>
    </lineage>
</organism>
<proteinExistence type="predicted"/>
<dbReference type="EMBL" id="FNXB01000022">
    <property type="protein sequence ID" value="SEI06056.1"/>
    <property type="molecule type" value="Genomic_DNA"/>
</dbReference>